<proteinExistence type="predicted"/>
<comment type="caution">
    <text evidence="1">The sequence shown here is derived from an EMBL/GenBank/DDBJ whole genome shotgun (WGS) entry which is preliminary data.</text>
</comment>
<evidence type="ECO:0000313" key="2">
    <source>
        <dbReference type="Proteomes" id="UP000802098"/>
    </source>
</evidence>
<keyword evidence="2" id="KW-1185">Reference proteome</keyword>
<dbReference type="RefSeq" id="WP_138938833.1">
    <property type="nucleotide sequence ID" value="NZ_JAAOCD010000001.1"/>
</dbReference>
<evidence type="ECO:0000313" key="1">
    <source>
        <dbReference type="EMBL" id="NHK97302.1"/>
    </source>
</evidence>
<dbReference type="EMBL" id="JAAOCD010000001">
    <property type="protein sequence ID" value="NHK97302.1"/>
    <property type="molecule type" value="Genomic_DNA"/>
</dbReference>
<organism evidence="1 2">
    <name type="scientific">Rubrivivax benzoatilyticus</name>
    <dbReference type="NCBI Taxonomy" id="316997"/>
    <lineage>
        <taxon>Bacteria</taxon>
        <taxon>Pseudomonadati</taxon>
        <taxon>Pseudomonadota</taxon>
        <taxon>Betaproteobacteria</taxon>
        <taxon>Burkholderiales</taxon>
        <taxon>Sphaerotilaceae</taxon>
        <taxon>Rubrivivax</taxon>
    </lineage>
</organism>
<name>A0ABX0HU43_9BURK</name>
<accession>A0ABX0HU43</accession>
<reference evidence="1 2" key="1">
    <citation type="submission" date="2020-03" db="EMBL/GenBank/DDBJ databases">
        <title>Rubrivivax benzoatilyticus JA2 (sequenced after 10 years sub-culturing).</title>
        <authorList>
            <person name="Gupta D."/>
            <person name="Chintalapati S."/>
            <person name="Chintalapati V.R."/>
        </authorList>
    </citation>
    <scope>NUCLEOTIDE SEQUENCE [LARGE SCALE GENOMIC DNA]</scope>
    <source>
        <strain evidence="1 2">JA2-Mal</strain>
    </source>
</reference>
<sequence>MPNALRLWFEPDTDGTGELFAEVHSGGFAGVSSAWFDAGQLVAFARRLGSSFPLPSTEPLSIEGGFWSKSGSVIEQLHVGLKFYPIGSTGKVGCRVSLATHIHANQDRPESQSLVAVELNTKYEQLRNFSRALELLVTGHIDEVHLQVEG</sequence>
<dbReference type="Proteomes" id="UP000802098">
    <property type="component" value="Unassembled WGS sequence"/>
</dbReference>
<gene>
    <name evidence="1" type="ORF">G7087_02835</name>
</gene>
<protein>
    <submittedName>
        <fullName evidence="1">Uncharacterized protein</fullName>
    </submittedName>
</protein>